<reference evidence="1 2" key="1">
    <citation type="submission" date="2019-11" db="EMBL/GenBank/DDBJ databases">
        <title>Caenimonas koreensis gen. nov., sp. nov., isolated from activated sludge.</title>
        <authorList>
            <person name="Seung H.R."/>
        </authorList>
    </citation>
    <scope>NUCLEOTIDE SEQUENCE [LARGE SCALE GENOMIC DNA]</scope>
    <source>
        <strain evidence="1 2">EMB320</strain>
    </source>
</reference>
<proteinExistence type="predicted"/>
<organism evidence="1 2">
    <name type="scientific">Caenimonas koreensis DSM 17982</name>
    <dbReference type="NCBI Taxonomy" id="1121255"/>
    <lineage>
        <taxon>Bacteria</taxon>
        <taxon>Pseudomonadati</taxon>
        <taxon>Pseudomonadota</taxon>
        <taxon>Betaproteobacteria</taxon>
        <taxon>Burkholderiales</taxon>
        <taxon>Comamonadaceae</taxon>
        <taxon>Caenimonas</taxon>
    </lineage>
</organism>
<dbReference type="Pfam" id="PF11697">
    <property type="entry name" value="DUF3293"/>
    <property type="match status" value="1"/>
</dbReference>
<dbReference type="RefSeq" id="WP_153584768.1">
    <property type="nucleotide sequence ID" value="NZ_WJBU01000008.1"/>
</dbReference>
<comment type="caution">
    <text evidence="1">The sequence shown here is derived from an EMBL/GenBank/DDBJ whole genome shotgun (WGS) entry which is preliminary data.</text>
</comment>
<dbReference type="AlphaFoldDB" id="A0A844BA79"/>
<gene>
    <name evidence="1" type="ORF">GHT07_09140</name>
</gene>
<evidence type="ECO:0000313" key="1">
    <source>
        <dbReference type="EMBL" id="MRD47441.1"/>
    </source>
</evidence>
<name>A0A844BA79_9BURK</name>
<dbReference type="EMBL" id="WJBU01000008">
    <property type="protein sequence ID" value="MRD47441.1"/>
    <property type="molecule type" value="Genomic_DNA"/>
</dbReference>
<dbReference type="Proteomes" id="UP000487350">
    <property type="component" value="Unassembled WGS sequence"/>
</dbReference>
<dbReference type="InterPro" id="IPR021710">
    <property type="entry name" value="DUF3293"/>
</dbReference>
<keyword evidence="2" id="KW-1185">Reference proteome</keyword>
<accession>A0A844BA79</accession>
<dbReference type="OrthoDB" id="8548211at2"/>
<protein>
    <submittedName>
        <fullName evidence="1">DUF3293 domain-containing protein</fullName>
    </submittedName>
</protein>
<evidence type="ECO:0000313" key="2">
    <source>
        <dbReference type="Proteomes" id="UP000487350"/>
    </source>
</evidence>
<sequence>MTLKNLLGISLDKVDRPMLPSSELIDSYFHADYVTDGITLRLDAPVPGLNEWLAAHQCTRAILITGWNPFSQELPPAENEARNVALKRELDERGLRVLEAVGRSRDAMLWQEPGYCVLDCDDAVTDELLVRYGQNAAVVADERMGCGLVWHPAMRDGLPTRFSPK</sequence>